<evidence type="ECO:0000256" key="1">
    <source>
        <dbReference type="SAM" id="Phobius"/>
    </source>
</evidence>
<keyword evidence="1" id="KW-1133">Transmembrane helix</keyword>
<keyword evidence="1" id="KW-0812">Transmembrane</keyword>
<gene>
    <name evidence="2" type="ORF">CWE13_02385</name>
</gene>
<dbReference type="AlphaFoldDB" id="A0A432WXM4"/>
<sequence length="108" mass="12417">MINEILLELGAWMRGHLTYISVMIAATLLVIFGNDVNRAVKRQIRHYHFFFRTIVFVLLCAFGYGILMNWMSPFIQFQLGLVSTRFLGPLVIGIMLALGIIAERKHTF</sequence>
<feature type="transmembrane region" description="Helical" evidence="1">
    <location>
        <begin position="82"/>
        <end position="102"/>
    </location>
</feature>
<name>A0A432WXM4_9GAMM</name>
<feature type="transmembrane region" description="Helical" evidence="1">
    <location>
        <begin position="16"/>
        <end position="37"/>
    </location>
</feature>
<feature type="transmembrane region" description="Helical" evidence="1">
    <location>
        <begin position="49"/>
        <end position="70"/>
    </location>
</feature>
<keyword evidence="3" id="KW-1185">Reference proteome</keyword>
<dbReference type="OrthoDB" id="6196761at2"/>
<dbReference type="EMBL" id="PIPP01000001">
    <property type="protein sequence ID" value="RUO38509.1"/>
    <property type="molecule type" value="Genomic_DNA"/>
</dbReference>
<comment type="caution">
    <text evidence="2">The sequence shown here is derived from an EMBL/GenBank/DDBJ whole genome shotgun (WGS) entry which is preliminary data.</text>
</comment>
<dbReference type="RefSeq" id="WP_126805727.1">
    <property type="nucleotide sequence ID" value="NZ_PIPP01000001.1"/>
</dbReference>
<dbReference type="Proteomes" id="UP000286934">
    <property type="component" value="Unassembled WGS sequence"/>
</dbReference>
<keyword evidence="1" id="KW-0472">Membrane</keyword>
<accession>A0A432WXM4</accession>
<evidence type="ECO:0000313" key="3">
    <source>
        <dbReference type="Proteomes" id="UP000286934"/>
    </source>
</evidence>
<reference evidence="3" key="1">
    <citation type="journal article" date="2018" name="Front. Microbiol.">
        <title>Genome-Based Analysis Reveals the Taxonomy and Diversity of the Family Idiomarinaceae.</title>
        <authorList>
            <person name="Liu Y."/>
            <person name="Lai Q."/>
            <person name="Shao Z."/>
        </authorList>
    </citation>
    <scope>NUCLEOTIDE SEQUENCE [LARGE SCALE GENOMIC DNA]</scope>
    <source>
        <strain evidence="3">AIS</strain>
    </source>
</reference>
<evidence type="ECO:0000313" key="2">
    <source>
        <dbReference type="EMBL" id="RUO38509.1"/>
    </source>
</evidence>
<dbReference type="Pfam" id="PF11872">
    <property type="entry name" value="DUF3392"/>
    <property type="match status" value="1"/>
</dbReference>
<organism evidence="2 3">
    <name type="scientific">Aliidiomarina shirensis</name>
    <dbReference type="NCBI Taxonomy" id="1048642"/>
    <lineage>
        <taxon>Bacteria</taxon>
        <taxon>Pseudomonadati</taxon>
        <taxon>Pseudomonadota</taxon>
        <taxon>Gammaproteobacteria</taxon>
        <taxon>Alteromonadales</taxon>
        <taxon>Idiomarinaceae</taxon>
        <taxon>Aliidiomarina</taxon>
    </lineage>
</organism>
<protein>
    <submittedName>
        <fullName evidence="2">DUF3392 domain-containing protein</fullName>
    </submittedName>
</protein>
<dbReference type="InterPro" id="IPR021813">
    <property type="entry name" value="DUF3392"/>
</dbReference>
<proteinExistence type="predicted"/>